<dbReference type="CDD" id="cd01448">
    <property type="entry name" value="TST_Repeat_1"/>
    <property type="match status" value="1"/>
</dbReference>
<accession>A0ABT0E6Q3</accession>
<keyword evidence="4" id="KW-1185">Reference proteome</keyword>
<feature type="domain" description="Rhodanese" evidence="2">
    <location>
        <begin position="158"/>
        <end position="271"/>
    </location>
</feature>
<reference evidence="3" key="1">
    <citation type="submission" date="2022-04" db="EMBL/GenBank/DDBJ databases">
        <title>Alcanivorax sp. CY1518 draft genome sequence.</title>
        <authorList>
            <person name="Zhao G."/>
            <person name="An M."/>
        </authorList>
    </citation>
    <scope>NUCLEOTIDE SEQUENCE</scope>
    <source>
        <strain evidence="3">CY1518</strain>
    </source>
</reference>
<dbReference type="SMART" id="SM00450">
    <property type="entry name" value="RHOD"/>
    <property type="match status" value="2"/>
</dbReference>
<dbReference type="CDD" id="cd01449">
    <property type="entry name" value="TST_Repeat_2"/>
    <property type="match status" value="1"/>
</dbReference>
<feature type="domain" description="Rhodanese" evidence="2">
    <location>
        <begin position="19"/>
        <end position="127"/>
    </location>
</feature>
<dbReference type="PROSITE" id="PS50206">
    <property type="entry name" value="RHODANESE_3"/>
    <property type="match status" value="2"/>
</dbReference>
<dbReference type="SUPFAM" id="SSF52821">
    <property type="entry name" value="Rhodanese/Cell cycle control phosphatase"/>
    <property type="match status" value="2"/>
</dbReference>
<dbReference type="PROSITE" id="PS00380">
    <property type="entry name" value="RHODANESE_1"/>
    <property type="match status" value="1"/>
</dbReference>
<comment type="caution">
    <text evidence="3">The sequence shown here is derived from an EMBL/GenBank/DDBJ whole genome shotgun (WGS) entry which is preliminary data.</text>
</comment>
<dbReference type="EMBL" id="JALKII010000003">
    <property type="protein sequence ID" value="MCK0537511.1"/>
    <property type="molecule type" value="Genomic_DNA"/>
</dbReference>
<dbReference type="PANTHER" id="PTHR43855:SF1">
    <property type="entry name" value="THIOSULFATE SULFURTRANSFERASE"/>
    <property type="match status" value="1"/>
</dbReference>
<evidence type="ECO:0000259" key="2">
    <source>
        <dbReference type="PROSITE" id="PS50206"/>
    </source>
</evidence>
<dbReference type="PANTHER" id="PTHR43855">
    <property type="entry name" value="THIOSULFATE SULFURTRANSFERASE"/>
    <property type="match status" value="1"/>
</dbReference>
<gene>
    <name evidence="3" type="ORF">MU846_07285</name>
</gene>
<dbReference type="InterPro" id="IPR036873">
    <property type="entry name" value="Rhodanese-like_dom_sf"/>
</dbReference>
<name>A0ABT0E6Q3_9GAMM</name>
<dbReference type="RefSeq" id="WP_246951118.1">
    <property type="nucleotide sequence ID" value="NZ_JALKII010000003.1"/>
</dbReference>
<proteinExistence type="predicted"/>
<dbReference type="InterPro" id="IPR001763">
    <property type="entry name" value="Rhodanese-like_dom"/>
</dbReference>
<sequence>MARDLPLLISPQGLLPALGDSGLLIVDLGQSSVYQQAHVPGAIHLDFRQLQRNTPPAPGLLPDDAALETLLGSIGLTPDTHVVAYDDEGGGWAGRLLWLLDAVGHSRYSYLDGGIHAWLADGMPTESTPTQPRPVSYRLGRKNLRTDVPFEEMLRRHTDDNVVIWDARSREEFDGRRAFALKGGHIPGAVHYEWTEAMDKSRNLRLRDLDAVRAELAERGITSDKEVITHCQTHHRSSFSWLVGKILGFDNIRGYAGSWAEWGNHPDTPVEKDLK</sequence>
<organism evidence="3 4">
    <name type="scientific">Alcanivorax quisquiliarum</name>
    <dbReference type="NCBI Taxonomy" id="2933565"/>
    <lineage>
        <taxon>Bacteria</taxon>
        <taxon>Pseudomonadati</taxon>
        <taxon>Pseudomonadota</taxon>
        <taxon>Gammaproteobacteria</taxon>
        <taxon>Oceanospirillales</taxon>
        <taxon>Alcanivoracaceae</taxon>
        <taxon>Alcanivorax</taxon>
    </lineage>
</organism>
<dbReference type="InterPro" id="IPR001307">
    <property type="entry name" value="Thiosulphate_STrfase_CS"/>
</dbReference>
<dbReference type="Pfam" id="PF00581">
    <property type="entry name" value="Rhodanese"/>
    <property type="match status" value="2"/>
</dbReference>
<evidence type="ECO:0000313" key="3">
    <source>
        <dbReference type="EMBL" id="MCK0537511.1"/>
    </source>
</evidence>
<dbReference type="Gene3D" id="3.40.250.10">
    <property type="entry name" value="Rhodanese-like domain"/>
    <property type="match status" value="2"/>
</dbReference>
<dbReference type="InterPro" id="IPR051126">
    <property type="entry name" value="Thiosulfate_sulfurtransferase"/>
</dbReference>
<evidence type="ECO:0000256" key="1">
    <source>
        <dbReference type="ARBA" id="ARBA00022737"/>
    </source>
</evidence>
<dbReference type="Proteomes" id="UP001165524">
    <property type="component" value="Unassembled WGS sequence"/>
</dbReference>
<evidence type="ECO:0000313" key="4">
    <source>
        <dbReference type="Proteomes" id="UP001165524"/>
    </source>
</evidence>
<keyword evidence="1" id="KW-0677">Repeat</keyword>
<protein>
    <submittedName>
        <fullName evidence="3">Sulfurtransferase</fullName>
    </submittedName>
</protein>